<protein>
    <submittedName>
        <fullName evidence="2">Uncharacterized protein</fullName>
    </submittedName>
</protein>
<sequence length="239" mass="26908">MNSLVIVLGIVIIFFIYLLFKYLSNTSSMLVNNIDFSKSVPTINSVASPTNTSYAYGIWLYVQKWDANSKKIIFNRQDNIKLYLENSTPTLLCDVTMNETINNAATIKNIQITNSFPLQKWVCIIISIDNQILDCYLDGKLVLSQQVTKTTTSTDNKTNYIFPATPSDKVVLSLGGDSTWSANALLFTRWTTAVDPQTAWDWYMKGNGKSKLKSLFTSYGVNYSILKDDVAIVNNQPLF</sequence>
<dbReference type="Gene3D" id="2.60.120.200">
    <property type="match status" value="1"/>
</dbReference>
<evidence type="ECO:0000256" key="1">
    <source>
        <dbReference type="SAM" id="Phobius"/>
    </source>
</evidence>
<reference evidence="2" key="1">
    <citation type="journal article" date="2020" name="Nature">
        <title>Giant virus diversity and host interactions through global metagenomics.</title>
        <authorList>
            <person name="Schulz F."/>
            <person name="Roux S."/>
            <person name="Paez-Espino D."/>
            <person name="Jungbluth S."/>
            <person name="Walsh D.A."/>
            <person name="Denef V.J."/>
            <person name="McMahon K.D."/>
            <person name="Konstantinidis K.T."/>
            <person name="Eloe-Fadrosh E.A."/>
            <person name="Kyrpides N.C."/>
            <person name="Woyke T."/>
        </authorList>
    </citation>
    <scope>NUCLEOTIDE SEQUENCE</scope>
    <source>
        <strain evidence="2">GVMAG-M-3300027747-57</strain>
    </source>
</reference>
<keyword evidence="1" id="KW-0472">Membrane</keyword>
<keyword evidence="1" id="KW-1133">Transmembrane helix</keyword>
<accession>A0A6C0JP88</accession>
<dbReference type="SUPFAM" id="SSF49899">
    <property type="entry name" value="Concanavalin A-like lectins/glucanases"/>
    <property type="match status" value="1"/>
</dbReference>
<organism evidence="2">
    <name type="scientific">viral metagenome</name>
    <dbReference type="NCBI Taxonomy" id="1070528"/>
    <lineage>
        <taxon>unclassified sequences</taxon>
        <taxon>metagenomes</taxon>
        <taxon>organismal metagenomes</taxon>
    </lineage>
</organism>
<proteinExistence type="predicted"/>
<dbReference type="Pfam" id="PF13385">
    <property type="entry name" value="Laminin_G_3"/>
    <property type="match status" value="1"/>
</dbReference>
<keyword evidence="1" id="KW-0812">Transmembrane</keyword>
<feature type="transmembrane region" description="Helical" evidence="1">
    <location>
        <begin position="6"/>
        <end position="23"/>
    </location>
</feature>
<dbReference type="AlphaFoldDB" id="A0A6C0JP88"/>
<dbReference type="EMBL" id="MN740431">
    <property type="protein sequence ID" value="QHU06247.1"/>
    <property type="molecule type" value="Genomic_DNA"/>
</dbReference>
<dbReference type="InterPro" id="IPR013320">
    <property type="entry name" value="ConA-like_dom_sf"/>
</dbReference>
<evidence type="ECO:0000313" key="2">
    <source>
        <dbReference type="EMBL" id="QHU06247.1"/>
    </source>
</evidence>
<name>A0A6C0JP88_9ZZZZ</name>